<feature type="domain" description="DDE Tnp4" evidence="3">
    <location>
        <begin position="35"/>
        <end position="123"/>
    </location>
</feature>
<dbReference type="GO" id="GO:0046872">
    <property type="term" value="F:metal ion binding"/>
    <property type="evidence" value="ECO:0007669"/>
    <property type="project" value="UniProtKB-KW"/>
</dbReference>
<proteinExistence type="predicted"/>
<accession>A0A6A3KIS3</accession>
<comment type="caution">
    <text evidence="4">The sequence shown here is derived from an EMBL/GenBank/DDBJ whole genome shotgun (WGS) entry which is preliminary data.</text>
</comment>
<gene>
    <name evidence="4" type="ORF">PR001_g17006</name>
</gene>
<dbReference type="EMBL" id="QXFV01001383">
    <property type="protein sequence ID" value="KAE9007261.1"/>
    <property type="molecule type" value="Genomic_DNA"/>
</dbReference>
<reference evidence="4 5" key="1">
    <citation type="submission" date="2018-09" db="EMBL/GenBank/DDBJ databases">
        <title>Genomic investigation of the strawberry pathogen Phytophthora fragariae indicates pathogenicity is determined by transcriptional variation in three key races.</title>
        <authorList>
            <person name="Adams T.M."/>
            <person name="Armitage A.D."/>
            <person name="Sobczyk M.K."/>
            <person name="Bates H.J."/>
            <person name="Dunwell J.M."/>
            <person name="Nellist C.F."/>
            <person name="Harrison R.J."/>
        </authorList>
    </citation>
    <scope>NUCLEOTIDE SEQUENCE [LARGE SCALE GENOMIC DNA]</scope>
    <source>
        <strain evidence="4 5">SCRP249</strain>
    </source>
</reference>
<organism evidence="4 5">
    <name type="scientific">Phytophthora rubi</name>
    <dbReference type="NCBI Taxonomy" id="129364"/>
    <lineage>
        <taxon>Eukaryota</taxon>
        <taxon>Sar</taxon>
        <taxon>Stramenopiles</taxon>
        <taxon>Oomycota</taxon>
        <taxon>Peronosporomycetes</taxon>
        <taxon>Peronosporales</taxon>
        <taxon>Peronosporaceae</taxon>
        <taxon>Phytophthora</taxon>
    </lineage>
</organism>
<evidence type="ECO:0000259" key="3">
    <source>
        <dbReference type="Pfam" id="PF13359"/>
    </source>
</evidence>
<protein>
    <recommendedName>
        <fullName evidence="3">DDE Tnp4 domain-containing protein</fullName>
    </recommendedName>
</protein>
<evidence type="ECO:0000313" key="5">
    <source>
        <dbReference type="Proteomes" id="UP000429607"/>
    </source>
</evidence>
<comment type="cofactor">
    <cofactor evidence="1">
        <name>a divalent metal cation</name>
        <dbReference type="ChEBI" id="CHEBI:60240"/>
    </cofactor>
</comment>
<evidence type="ECO:0000256" key="1">
    <source>
        <dbReference type="ARBA" id="ARBA00001968"/>
    </source>
</evidence>
<keyword evidence="2" id="KW-0479">Metal-binding</keyword>
<sequence length="125" mass="14251">MRAECIKLPTSQTEWEIISDGFRQIRGFPFCAGAIDGTLVAVQRPNDFEGWYNRKGYPSFNIQAVCDHQKRSISFDIRPGSWNDAKTFMYSYFGRNLEQVIPLGFHVLADSGYGIAPMVMTPYEL</sequence>
<evidence type="ECO:0000256" key="2">
    <source>
        <dbReference type="ARBA" id="ARBA00022723"/>
    </source>
</evidence>
<dbReference type="AlphaFoldDB" id="A0A6A3KIS3"/>
<dbReference type="Pfam" id="PF13359">
    <property type="entry name" value="DDE_Tnp_4"/>
    <property type="match status" value="1"/>
</dbReference>
<dbReference type="InterPro" id="IPR027806">
    <property type="entry name" value="HARBI1_dom"/>
</dbReference>
<dbReference type="Proteomes" id="UP000429607">
    <property type="component" value="Unassembled WGS sequence"/>
</dbReference>
<name>A0A6A3KIS3_9STRA</name>
<evidence type="ECO:0000313" key="4">
    <source>
        <dbReference type="EMBL" id="KAE9007261.1"/>
    </source>
</evidence>